<dbReference type="AlphaFoldDB" id="A0A6J6B827"/>
<reference evidence="7" key="1">
    <citation type="submission" date="2020-05" db="EMBL/GenBank/DDBJ databases">
        <authorList>
            <person name="Chiriac C."/>
            <person name="Salcher M."/>
            <person name="Ghai R."/>
            <person name="Kavagutti S V."/>
        </authorList>
    </citation>
    <scope>NUCLEOTIDE SEQUENCE</scope>
</reference>
<protein>
    <submittedName>
        <fullName evidence="7">Unannotated protein</fullName>
    </submittedName>
</protein>
<organism evidence="7">
    <name type="scientific">freshwater metagenome</name>
    <dbReference type="NCBI Taxonomy" id="449393"/>
    <lineage>
        <taxon>unclassified sequences</taxon>
        <taxon>metagenomes</taxon>
        <taxon>ecological metagenomes</taxon>
    </lineage>
</organism>
<evidence type="ECO:0000256" key="2">
    <source>
        <dbReference type="ARBA" id="ARBA00022475"/>
    </source>
</evidence>
<feature type="transmembrane region" description="Helical" evidence="6">
    <location>
        <begin position="176"/>
        <end position="194"/>
    </location>
</feature>
<dbReference type="GO" id="GO:0005886">
    <property type="term" value="C:plasma membrane"/>
    <property type="evidence" value="ECO:0007669"/>
    <property type="project" value="UniProtKB-SubCell"/>
</dbReference>
<feature type="transmembrane region" description="Helical" evidence="6">
    <location>
        <begin position="316"/>
        <end position="337"/>
    </location>
</feature>
<feature type="transmembrane region" description="Helical" evidence="6">
    <location>
        <begin position="278"/>
        <end position="296"/>
    </location>
</feature>
<evidence type="ECO:0000256" key="4">
    <source>
        <dbReference type="ARBA" id="ARBA00022989"/>
    </source>
</evidence>
<keyword evidence="2" id="KW-1003">Cell membrane</keyword>
<gene>
    <name evidence="7" type="ORF">UFOPK1433_00143</name>
    <name evidence="8" type="ORF">UFOPK1843_00444</name>
</gene>
<feature type="transmembrane region" description="Helical" evidence="6">
    <location>
        <begin position="358"/>
        <end position="378"/>
    </location>
</feature>
<comment type="subcellular location">
    <subcellularLocation>
        <location evidence="1">Cell membrane</location>
        <topology evidence="1">Multi-pass membrane protein</topology>
    </subcellularLocation>
</comment>
<feature type="transmembrane region" description="Helical" evidence="6">
    <location>
        <begin position="142"/>
        <end position="164"/>
    </location>
</feature>
<dbReference type="Pfam" id="PF02653">
    <property type="entry name" value="BPD_transp_2"/>
    <property type="match status" value="1"/>
</dbReference>
<evidence type="ECO:0000313" key="8">
    <source>
        <dbReference type="EMBL" id="CAB4605032.1"/>
    </source>
</evidence>
<sequence length="386" mass="40296">MSKTNKLLKEIMSASPMRVALSVLLGFAIGSVFMAVFNENVVLTYETLFSNPGLTLSTAGQTIMDGYGALFRGSIVNLNAEDPVSMFRPITETLRLSAPLIMAGLGVALGFRVGLFNVGGTGQLVMGLLGATWVSTRLELPWGLHMVVALIVAVIFAGATGGLVGFLKAKTGAHEVIVTIMMNYIALDLFTWFLRTPGLLLEASGGGNPKSDPPALTAQLPRLLGEDFKLNIGILLALVAAGVYWWLMERSTIGYRFRMVGFNASAAKASGISVERTYVWAMAASAAFIGLAAANQGLGEAGGLTSSIHANIGFDAITVALLGGSRAGGVVIAGLVFGAFKAGSPAMQIAGISPEVMGIVQALIVLFVAAPPLIRAIFHLPKPEVK</sequence>
<evidence type="ECO:0000256" key="6">
    <source>
        <dbReference type="SAM" id="Phobius"/>
    </source>
</evidence>
<accession>A0A6J6B827</accession>
<keyword evidence="3 6" id="KW-0812">Transmembrane</keyword>
<keyword evidence="4 6" id="KW-1133">Transmembrane helix</keyword>
<feature type="transmembrane region" description="Helical" evidence="6">
    <location>
        <begin position="230"/>
        <end position="248"/>
    </location>
</feature>
<evidence type="ECO:0000256" key="5">
    <source>
        <dbReference type="ARBA" id="ARBA00023136"/>
    </source>
</evidence>
<dbReference type="EMBL" id="CAEZUR010000026">
    <property type="protein sequence ID" value="CAB4605032.1"/>
    <property type="molecule type" value="Genomic_DNA"/>
</dbReference>
<dbReference type="InterPro" id="IPR001851">
    <property type="entry name" value="ABC_transp_permease"/>
</dbReference>
<dbReference type="GO" id="GO:0022857">
    <property type="term" value="F:transmembrane transporter activity"/>
    <property type="evidence" value="ECO:0007669"/>
    <property type="project" value="InterPro"/>
</dbReference>
<proteinExistence type="predicted"/>
<evidence type="ECO:0000313" key="7">
    <source>
        <dbReference type="EMBL" id="CAB4534509.1"/>
    </source>
</evidence>
<feature type="transmembrane region" description="Helical" evidence="6">
    <location>
        <begin position="93"/>
        <end position="111"/>
    </location>
</feature>
<dbReference type="CDD" id="cd06580">
    <property type="entry name" value="TM_PBP1_transp_TpRbsC_like"/>
    <property type="match status" value="1"/>
</dbReference>
<feature type="transmembrane region" description="Helical" evidence="6">
    <location>
        <begin position="118"/>
        <end position="136"/>
    </location>
</feature>
<evidence type="ECO:0000256" key="3">
    <source>
        <dbReference type="ARBA" id="ARBA00022692"/>
    </source>
</evidence>
<dbReference type="PANTHER" id="PTHR47089">
    <property type="entry name" value="ABC TRANSPORTER, PERMEASE PROTEIN"/>
    <property type="match status" value="1"/>
</dbReference>
<name>A0A6J6B827_9ZZZZ</name>
<evidence type="ECO:0000256" key="1">
    <source>
        <dbReference type="ARBA" id="ARBA00004651"/>
    </source>
</evidence>
<dbReference type="EMBL" id="CAEZSN010000008">
    <property type="protein sequence ID" value="CAB4534509.1"/>
    <property type="molecule type" value="Genomic_DNA"/>
</dbReference>
<keyword evidence="5 6" id="KW-0472">Membrane</keyword>
<dbReference type="PANTHER" id="PTHR47089:SF1">
    <property type="entry name" value="GUANOSINE ABC TRANSPORTER PERMEASE PROTEIN NUPP"/>
    <property type="match status" value="1"/>
</dbReference>